<dbReference type="Gene3D" id="3.30.565.10">
    <property type="entry name" value="Histidine kinase-like ATPase, C-terminal domain"/>
    <property type="match status" value="1"/>
</dbReference>
<proteinExistence type="predicted"/>
<evidence type="ECO:0000259" key="7">
    <source>
        <dbReference type="PROSITE" id="PS50109"/>
    </source>
</evidence>
<dbReference type="InterPro" id="IPR036890">
    <property type="entry name" value="HATPase_C_sf"/>
</dbReference>
<dbReference type="NCBIfam" id="TIGR00229">
    <property type="entry name" value="sensory_box"/>
    <property type="match status" value="2"/>
</dbReference>
<dbReference type="GO" id="GO:0000155">
    <property type="term" value="F:phosphorelay sensor kinase activity"/>
    <property type="evidence" value="ECO:0007669"/>
    <property type="project" value="InterPro"/>
</dbReference>
<comment type="caution">
    <text evidence="10">The sequence shown here is derived from an EMBL/GenBank/DDBJ whole genome shotgun (WGS) entry which is preliminary data.</text>
</comment>
<dbReference type="SUPFAM" id="SSF55874">
    <property type="entry name" value="ATPase domain of HSP90 chaperone/DNA topoisomerase II/histidine kinase"/>
    <property type="match status" value="1"/>
</dbReference>
<evidence type="ECO:0000256" key="2">
    <source>
        <dbReference type="ARBA" id="ARBA00012438"/>
    </source>
</evidence>
<sequence>MSQIETVPGELWQTIHPEDRDRYYQQRQQAIACQQAYTVSYRVLAADGNYYWWQEQVIPEASDVPDRQVTCINRTEVNSTEPESVKTPIKTAQLEAVQQRFQDLVNGLEDTIVWEYDAETARFTFVSQSAAEILGYPVEQWLEQPNFWQNLIHPEDRVNIGHFYHQEKRERDCSLEYRCIAADGRVVWLRDRLHFARDREGKSKLRGLMLDITAAKQTEAELRESEARFRTMADGAPVMIWMAGTDSLWEFANQSWLNFTGRSLKQELGEGWTEAVHPQDVSRCVETYLSAFHSRQEFAQEFRLRRADGKYRWIFEKGSPRFTPDGSFAGYIGCCLDISDRKVSEDALKTRAEELTYLTTVLAQTNATLEKRNQELDQFAYVASHDLKAPLRAIANLSGWIEEDLSDKLTADTRHQMNLLRGRVHRMETLINGLLQYSRVGRMDTPKFEVSVGDLLAEVVDSLSPPETFSIEIAPMPTIVTEKLPLQQVFTNLISNAIKYHPRQDGRVSISVQEYASNYEFVVADDGDGIAPEYHDKVFGIFQTLSPRDTIESTGIGLAIVKKIVEQQGGTIRLKSKPGQGAAFYFTWKK</sequence>
<evidence type="ECO:0000256" key="4">
    <source>
        <dbReference type="ARBA" id="ARBA00022679"/>
    </source>
</evidence>
<evidence type="ECO:0000256" key="1">
    <source>
        <dbReference type="ARBA" id="ARBA00000085"/>
    </source>
</evidence>
<dbReference type="InterPro" id="IPR013655">
    <property type="entry name" value="PAS_fold_3"/>
</dbReference>
<dbReference type="PROSITE" id="PS50109">
    <property type="entry name" value="HIS_KIN"/>
    <property type="match status" value="1"/>
</dbReference>
<dbReference type="SMART" id="SM00091">
    <property type="entry name" value="PAS"/>
    <property type="match status" value="2"/>
</dbReference>
<protein>
    <recommendedName>
        <fullName evidence="2">histidine kinase</fullName>
        <ecNumber evidence="2">2.7.13.3</ecNumber>
    </recommendedName>
</protein>
<feature type="domain" description="PAC" evidence="9">
    <location>
        <begin position="298"/>
        <end position="350"/>
    </location>
</feature>
<evidence type="ECO:0000259" key="9">
    <source>
        <dbReference type="PROSITE" id="PS50113"/>
    </source>
</evidence>
<evidence type="ECO:0000313" key="11">
    <source>
        <dbReference type="Proteomes" id="UP000282574"/>
    </source>
</evidence>
<dbReference type="InterPro" id="IPR000014">
    <property type="entry name" value="PAS"/>
</dbReference>
<evidence type="ECO:0000256" key="3">
    <source>
        <dbReference type="ARBA" id="ARBA00022553"/>
    </source>
</evidence>
<dbReference type="PANTHER" id="PTHR43304:SF1">
    <property type="entry name" value="PAC DOMAIN-CONTAINING PROTEIN"/>
    <property type="match status" value="1"/>
</dbReference>
<dbReference type="Proteomes" id="UP000282574">
    <property type="component" value="Unassembled WGS sequence"/>
</dbReference>
<accession>A0AB37UKT0</accession>
<evidence type="ECO:0000259" key="8">
    <source>
        <dbReference type="PROSITE" id="PS50112"/>
    </source>
</evidence>
<dbReference type="Gene3D" id="3.30.450.20">
    <property type="entry name" value="PAS domain"/>
    <property type="match status" value="3"/>
</dbReference>
<comment type="catalytic activity">
    <reaction evidence="1">
        <text>ATP + protein L-histidine = ADP + protein N-phospho-L-histidine.</text>
        <dbReference type="EC" id="2.7.13.3"/>
    </reaction>
</comment>
<dbReference type="PROSITE" id="PS50112">
    <property type="entry name" value="PAS"/>
    <property type="match status" value="2"/>
</dbReference>
<feature type="domain" description="PAS" evidence="8">
    <location>
        <begin position="225"/>
        <end position="295"/>
    </location>
</feature>
<dbReference type="PANTHER" id="PTHR43304">
    <property type="entry name" value="PHYTOCHROME-LIKE PROTEIN CPH1"/>
    <property type="match status" value="1"/>
</dbReference>
<dbReference type="RefSeq" id="WP_127023226.1">
    <property type="nucleotide sequence ID" value="NZ_JAVKZF010000001.1"/>
</dbReference>
<dbReference type="SMART" id="SM00388">
    <property type="entry name" value="HisKA"/>
    <property type="match status" value="1"/>
</dbReference>
<gene>
    <name evidence="10" type="ORF">DSM107010_28040</name>
</gene>
<dbReference type="InterPro" id="IPR001610">
    <property type="entry name" value="PAC"/>
</dbReference>
<dbReference type="Pfam" id="PF00512">
    <property type="entry name" value="HisKA"/>
    <property type="match status" value="1"/>
</dbReference>
<dbReference type="EMBL" id="RSCK01000019">
    <property type="protein sequence ID" value="RUT11996.1"/>
    <property type="molecule type" value="Genomic_DNA"/>
</dbReference>
<dbReference type="SUPFAM" id="SSF47384">
    <property type="entry name" value="Homodimeric domain of signal transducing histidine kinase"/>
    <property type="match status" value="1"/>
</dbReference>
<dbReference type="CDD" id="cd00130">
    <property type="entry name" value="PAS"/>
    <property type="match status" value="3"/>
</dbReference>
<dbReference type="PROSITE" id="PS50113">
    <property type="entry name" value="PAC"/>
    <property type="match status" value="2"/>
</dbReference>
<feature type="domain" description="PAC" evidence="9">
    <location>
        <begin position="173"/>
        <end position="224"/>
    </location>
</feature>
<keyword evidence="4" id="KW-0808">Transferase</keyword>
<keyword evidence="11" id="KW-1185">Reference proteome</keyword>
<dbReference type="Gene3D" id="1.10.287.130">
    <property type="match status" value="1"/>
</dbReference>
<keyword evidence="6" id="KW-0902">Two-component regulatory system</keyword>
<dbReference type="SUPFAM" id="SSF55785">
    <property type="entry name" value="PYP-like sensor domain (PAS domain)"/>
    <property type="match status" value="3"/>
</dbReference>
<dbReference type="InterPro" id="IPR035965">
    <property type="entry name" value="PAS-like_dom_sf"/>
</dbReference>
<keyword evidence="5" id="KW-0418">Kinase</keyword>
<evidence type="ECO:0000256" key="6">
    <source>
        <dbReference type="ARBA" id="ARBA00023012"/>
    </source>
</evidence>
<dbReference type="InterPro" id="IPR003661">
    <property type="entry name" value="HisK_dim/P_dom"/>
</dbReference>
<feature type="domain" description="PAS" evidence="8">
    <location>
        <begin position="97"/>
        <end position="157"/>
    </location>
</feature>
<evidence type="ECO:0000313" key="10">
    <source>
        <dbReference type="EMBL" id="RUT11996.1"/>
    </source>
</evidence>
<dbReference type="InterPro" id="IPR004358">
    <property type="entry name" value="Sig_transdc_His_kin-like_C"/>
</dbReference>
<dbReference type="FunFam" id="3.30.450.20:FF:000099">
    <property type="entry name" value="Sensory box sensor histidine kinase"/>
    <property type="match status" value="1"/>
</dbReference>
<dbReference type="InterPro" id="IPR036097">
    <property type="entry name" value="HisK_dim/P_sf"/>
</dbReference>
<dbReference type="SMART" id="SM00387">
    <property type="entry name" value="HATPase_c"/>
    <property type="match status" value="1"/>
</dbReference>
<dbReference type="Pfam" id="PF08447">
    <property type="entry name" value="PAS_3"/>
    <property type="match status" value="3"/>
</dbReference>
<dbReference type="AlphaFoldDB" id="A0AB37UKT0"/>
<reference evidence="10 11" key="1">
    <citation type="journal article" date="2019" name="Genome Biol. Evol.">
        <title>Day and night: Metabolic profiles and evolutionary relationships of six axenic non-marine cyanobacteria.</title>
        <authorList>
            <person name="Will S.E."/>
            <person name="Henke P."/>
            <person name="Boedeker C."/>
            <person name="Huang S."/>
            <person name="Brinkmann H."/>
            <person name="Rohde M."/>
            <person name="Jarek M."/>
            <person name="Friedl T."/>
            <person name="Seufert S."/>
            <person name="Schumacher M."/>
            <person name="Overmann J."/>
            <person name="Neumann-Schaal M."/>
            <person name="Petersen J."/>
        </authorList>
    </citation>
    <scope>NUCLEOTIDE SEQUENCE [LARGE SCALE GENOMIC DNA]</scope>
    <source>
        <strain evidence="10 11">SAG 39.79</strain>
    </source>
</reference>
<evidence type="ECO:0000256" key="5">
    <source>
        <dbReference type="ARBA" id="ARBA00022777"/>
    </source>
</evidence>
<organism evidence="10 11">
    <name type="scientific">Chroococcidiopsis cubana SAG 39.79</name>
    <dbReference type="NCBI Taxonomy" id="388085"/>
    <lineage>
        <taxon>Bacteria</taxon>
        <taxon>Bacillati</taxon>
        <taxon>Cyanobacteriota</taxon>
        <taxon>Cyanophyceae</taxon>
        <taxon>Chroococcidiopsidales</taxon>
        <taxon>Chroococcidiopsidaceae</taxon>
        <taxon>Chroococcidiopsis</taxon>
    </lineage>
</organism>
<keyword evidence="3" id="KW-0597">Phosphoprotein</keyword>
<dbReference type="SMART" id="SM00086">
    <property type="entry name" value="PAC"/>
    <property type="match status" value="2"/>
</dbReference>
<feature type="domain" description="Histidine kinase" evidence="7">
    <location>
        <begin position="382"/>
        <end position="590"/>
    </location>
</feature>
<dbReference type="Pfam" id="PF02518">
    <property type="entry name" value="HATPase_c"/>
    <property type="match status" value="1"/>
</dbReference>
<dbReference type="InterPro" id="IPR005467">
    <property type="entry name" value="His_kinase_dom"/>
</dbReference>
<dbReference type="EC" id="2.7.13.3" evidence="2"/>
<dbReference type="PRINTS" id="PR00344">
    <property type="entry name" value="BCTRLSENSOR"/>
</dbReference>
<dbReference type="InterPro" id="IPR052162">
    <property type="entry name" value="Sensor_kinase/Photoreceptor"/>
</dbReference>
<dbReference type="InterPro" id="IPR000700">
    <property type="entry name" value="PAS-assoc_C"/>
</dbReference>
<name>A0AB37UKT0_9CYAN</name>
<dbReference type="CDD" id="cd00082">
    <property type="entry name" value="HisKA"/>
    <property type="match status" value="1"/>
</dbReference>
<dbReference type="InterPro" id="IPR003594">
    <property type="entry name" value="HATPase_dom"/>
</dbReference>